<dbReference type="AlphaFoldDB" id="A0A7N0VBZ0"/>
<feature type="signal peptide" evidence="3">
    <location>
        <begin position="1"/>
        <end position="19"/>
    </location>
</feature>
<keyword evidence="5" id="KW-1185">Reference proteome</keyword>
<dbReference type="GO" id="GO:0033897">
    <property type="term" value="F:ribonuclease T2 activity"/>
    <property type="evidence" value="ECO:0007669"/>
    <property type="project" value="InterPro"/>
</dbReference>
<evidence type="ECO:0000256" key="3">
    <source>
        <dbReference type="SAM" id="SignalP"/>
    </source>
</evidence>
<dbReference type="PANTHER" id="PTHR11240:SF22">
    <property type="entry name" value="RIBONUCLEASE T2"/>
    <property type="match status" value="1"/>
</dbReference>
<dbReference type="EnsemblPlants" id="Kaladp0515s0025.1.v1.1">
    <property type="protein sequence ID" value="Kaladp0515s0025.1.v1.1"/>
    <property type="gene ID" value="Kaladp0515s0025.v1.1"/>
</dbReference>
<evidence type="ECO:0000313" key="4">
    <source>
        <dbReference type="EnsemblPlants" id="Kaladp0515s0025.1.v1.1"/>
    </source>
</evidence>
<dbReference type="PROSITE" id="PS00530">
    <property type="entry name" value="RNASE_T2_1"/>
    <property type="match status" value="1"/>
</dbReference>
<dbReference type="Pfam" id="PF00445">
    <property type="entry name" value="Ribonuclease_T2"/>
    <property type="match status" value="1"/>
</dbReference>
<comment type="similarity">
    <text evidence="1 2">Belongs to the RNase T2 family.</text>
</comment>
<dbReference type="Gramene" id="Kaladp0515s0025.1.v1.1">
    <property type="protein sequence ID" value="Kaladp0515s0025.1.v1.1"/>
    <property type="gene ID" value="Kaladp0515s0025.v1.1"/>
</dbReference>
<dbReference type="InterPro" id="IPR036430">
    <property type="entry name" value="RNase_T2-like_sf"/>
</dbReference>
<keyword evidence="3" id="KW-0732">Signal</keyword>
<feature type="chain" id="PRO_5029556962" evidence="3">
    <location>
        <begin position="20"/>
        <end position="158"/>
    </location>
</feature>
<proteinExistence type="inferred from homology"/>
<dbReference type="GO" id="GO:0005576">
    <property type="term" value="C:extracellular region"/>
    <property type="evidence" value="ECO:0007669"/>
    <property type="project" value="TreeGrafter"/>
</dbReference>
<dbReference type="Gene3D" id="3.90.730.10">
    <property type="entry name" value="Ribonuclease T2-like"/>
    <property type="match status" value="1"/>
</dbReference>
<dbReference type="GO" id="GO:0006401">
    <property type="term" value="P:RNA catabolic process"/>
    <property type="evidence" value="ECO:0007669"/>
    <property type="project" value="TreeGrafter"/>
</dbReference>
<dbReference type="InterPro" id="IPR018188">
    <property type="entry name" value="RNase_T2_His_AS_1"/>
</dbReference>
<evidence type="ECO:0000313" key="5">
    <source>
        <dbReference type="Proteomes" id="UP000594263"/>
    </source>
</evidence>
<dbReference type="GO" id="GO:0003723">
    <property type="term" value="F:RNA binding"/>
    <property type="evidence" value="ECO:0007669"/>
    <property type="project" value="InterPro"/>
</dbReference>
<accession>A0A7N0VBZ0</accession>
<dbReference type="OMA" id="WEHEVES"/>
<protein>
    <submittedName>
        <fullName evidence="4">Uncharacterized protein</fullName>
    </submittedName>
</protein>
<name>A0A7N0VBZ0_KALFE</name>
<reference evidence="4" key="1">
    <citation type="submission" date="2021-01" db="UniProtKB">
        <authorList>
            <consortium name="EnsemblPlants"/>
        </authorList>
    </citation>
    <scope>IDENTIFICATION</scope>
</reference>
<dbReference type="SUPFAM" id="SSF55895">
    <property type="entry name" value="Ribonuclease Rh-like"/>
    <property type="match status" value="1"/>
</dbReference>
<dbReference type="Proteomes" id="UP000594263">
    <property type="component" value="Unplaced"/>
</dbReference>
<dbReference type="PANTHER" id="PTHR11240">
    <property type="entry name" value="RIBONUCLEASE T2"/>
    <property type="match status" value="1"/>
</dbReference>
<organism evidence="4 5">
    <name type="scientific">Kalanchoe fedtschenkoi</name>
    <name type="common">Lavender scallops</name>
    <name type="synonym">South American air plant</name>
    <dbReference type="NCBI Taxonomy" id="63787"/>
    <lineage>
        <taxon>Eukaryota</taxon>
        <taxon>Viridiplantae</taxon>
        <taxon>Streptophyta</taxon>
        <taxon>Embryophyta</taxon>
        <taxon>Tracheophyta</taxon>
        <taxon>Spermatophyta</taxon>
        <taxon>Magnoliopsida</taxon>
        <taxon>eudicotyledons</taxon>
        <taxon>Gunneridae</taxon>
        <taxon>Pentapetalae</taxon>
        <taxon>Saxifragales</taxon>
        <taxon>Crassulaceae</taxon>
        <taxon>Kalanchoe</taxon>
    </lineage>
</organism>
<sequence length="158" mass="17708">MDRLSAVVLILICVSSSTGSGDGSVWEQREFDYFKLALQWPPTYCRKTKHCCSSNACCRGANAPHGFTIHGLWPDYNDGTWPSCCTHSTFNQKEISTLLNALETYWPSLSCGSISNCFGRKGSFWAHEVVNMALVLHQWFKMNIIISSQHSMSSSNIM</sequence>
<evidence type="ECO:0000256" key="1">
    <source>
        <dbReference type="ARBA" id="ARBA00007469"/>
    </source>
</evidence>
<dbReference type="InterPro" id="IPR001568">
    <property type="entry name" value="RNase_T2-like"/>
</dbReference>
<evidence type="ECO:0000256" key="2">
    <source>
        <dbReference type="RuleBase" id="RU004328"/>
    </source>
</evidence>